<evidence type="ECO:0000313" key="1">
    <source>
        <dbReference type="EMBL" id="MCD9561062.1"/>
    </source>
</evidence>
<accession>A0ABS8US86</accession>
<dbReference type="Proteomes" id="UP000823775">
    <property type="component" value="Unassembled WGS sequence"/>
</dbReference>
<name>A0ABS8US86_DATST</name>
<organism evidence="1 2">
    <name type="scientific">Datura stramonium</name>
    <name type="common">Jimsonweed</name>
    <name type="synonym">Common thornapple</name>
    <dbReference type="NCBI Taxonomy" id="4076"/>
    <lineage>
        <taxon>Eukaryota</taxon>
        <taxon>Viridiplantae</taxon>
        <taxon>Streptophyta</taxon>
        <taxon>Embryophyta</taxon>
        <taxon>Tracheophyta</taxon>
        <taxon>Spermatophyta</taxon>
        <taxon>Magnoliopsida</taxon>
        <taxon>eudicotyledons</taxon>
        <taxon>Gunneridae</taxon>
        <taxon>Pentapetalae</taxon>
        <taxon>asterids</taxon>
        <taxon>lamiids</taxon>
        <taxon>Solanales</taxon>
        <taxon>Solanaceae</taxon>
        <taxon>Solanoideae</taxon>
        <taxon>Datureae</taxon>
        <taxon>Datura</taxon>
    </lineage>
</organism>
<proteinExistence type="predicted"/>
<comment type="caution">
    <text evidence="1">The sequence shown here is derived from an EMBL/GenBank/DDBJ whole genome shotgun (WGS) entry which is preliminary data.</text>
</comment>
<reference evidence="1 2" key="1">
    <citation type="journal article" date="2021" name="BMC Genomics">
        <title>Datura genome reveals duplications of psychoactive alkaloid biosynthetic genes and high mutation rate following tissue culture.</title>
        <authorList>
            <person name="Rajewski A."/>
            <person name="Carter-House D."/>
            <person name="Stajich J."/>
            <person name="Litt A."/>
        </authorList>
    </citation>
    <scope>NUCLEOTIDE SEQUENCE [LARGE SCALE GENOMIC DNA]</scope>
    <source>
        <strain evidence="1">AR-01</strain>
    </source>
</reference>
<protein>
    <submittedName>
        <fullName evidence="1">Uncharacterized protein</fullName>
    </submittedName>
</protein>
<sequence>CSDSLVCTHRKVCIEEPSLEELNPKVIETTCPMEQAHVDEKDKGKENYFGDGQDKTHDKKSNKTIVNLTPMSKEKRGDVIPLLHKTKYSIYNWFIHILGIPTTPKVFPEVFATSDEEIHDYENFNAYVNNSYIKEFVSGVIEDAWLYHKSVQFDARFRDLVSPLPCPFEYSIDRIKLELHVSFPMTSRRDF</sequence>
<evidence type="ECO:0000313" key="2">
    <source>
        <dbReference type="Proteomes" id="UP000823775"/>
    </source>
</evidence>
<gene>
    <name evidence="1" type="ORF">HAX54_020019</name>
</gene>
<keyword evidence="2" id="KW-1185">Reference proteome</keyword>
<dbReference type="EMBL" id="JACEIK010002421">
    <property type="protein sequence ID" value="MCD9561062.1"/>
    <property type="molecule type" value="Genomic_DNA"/>
</dbReference>
<feature type="non-terminal residue" evidence="1">
    <location>
        <position position="1"/>
    </location>
</feature>